<evidence type="ECO:0000259" key="2">
    <source>
        <dbReference type="Pfam" id="PF15609"/>
    </source>
</evidence>
<feature type="domain" description="Orotate phosphoribosyltransferase-like" evidence="2">
    <location>
        <begin position="34"/>
        <end position="242"/>
    </location>
</feature>
<dbReference type="PIRSF" id="PIRSF020967">
    <property type="entry name" value="UCP020967"/>
    <property type="match status" value="1"/>
</dbReference>
<keyword evidence="4" id="KW-1185">Reference proteome</keyword>
<dbReference type="InterPro" id="IPR022537">
    <property type="entry name" value="TRSP_dom"/>
</dbReference>
<dbReference type="EMBL" id="JABBNB010000023">
    <property type="protein sequence ID" value="NMO03464.1"/>
    <property type="molecule type" value="Genomic_DNA"/>
</dbReference>
<dbReference type="InterPro" id="IPR000836">
    <property type="entry name" value="PRTase_dom"/>
</dbReference>
<evidence type="ECO:0000313" key="4">
    <source>
        <dbReference type="Proteomes" id="UP000550729"/>
    </source>
</evidence>
<dbReference type="SUPFAM" id="SSF53271">
    <property type="entry name" value="PRTase-like"/>
    <property type="match status" value="1"/>
</dbReference>
<protein>
    <submittedName>
        <fullName evidence="3">Phosphoribosyltransferase</fullName>
    </submittedName>
</protein>
<dbReference type="GO" id="GO:0016757">
    <property type="term" value="F:glycosyltransferase activity"/>
    <property type="evidence" value="ECO:0007669"/>
    <property type="project" value="UniProtKB-KW"/>
</dbReference>
<keyword evidence="3" id="KW-0328">Glycosyltransferase</keyword>
<dbReference type="InterPro" id="IPR011214">
    <property type="entry name" value="UCP020967"/>
</dbReference>
<dbReference type="InterPro" id="IPR041688">
    <property type="entry name" value="PRTase_2"/>
</dbReference>
<name>A0A848KXG4_9ACTN</name>
<comment type="caution">
    <text evidence="3">The sequence shown here is derived from an EMBL/GenBank/DDBJ whole genome shotgun (WGS) entry which is preliminary data.</text>
</comment>
<dbReference type="CDD" id="cd06223">
    <property type="entry name" value="PRTases_typeI"/>
    <property type="match status" value="1"/>
</dbReference>
<dbReference type="Pfam" id="PF15609">
    <property type="entry name" value="PRTase_2"/>
    <property type="match status" value="1"/>
</dbReference>
<feature type="domain" description="TRSP" evidence="1">
    <location>
        <begin position="285"/>
        <end position="418"/>
    </location>
</feature>
<keyword evidence="3" id="KW-0808">Transferase</keyword>
<gene>
    <name evidence="3" type="ORF">HH308_19810</name>
</gene>
<accession>A0A848KXG4</accession>
<sequence>MIGSPTPSPQPQWTSQHLGLTVTKTSWRTTDLVIPGLRRNPRRAHLLVSTVLGKHIPTDPNRVREAADALADHAAEAVRRLAPTVAPAEATVFGFAETATGLGHGVAVRLGSRCYLQSTRRSAPDATVYGEFTEGHSHATLHLIQGRFPPPFAERPSELASFGVSRRVDTPAQRAPLILVDDEISTGATAIDAIRSLHAISAHPAYVVASLVDMRSDADCRANTAAARDLGVDIEFVALANGSVTLPDALPDAVSDLTPEPFNPVAAQSGAVDFLSVDWPADVPDGGRFGFHADDAAGFTAAVSDAATLIRARLREGGVVVVGHEELMYLPQRIAQALAADGHRVGYQTTTRSPAVVLDEPGYPLRRGFEFVAPEPDSTARRYLYNATLDAAQPSQLVLVVDTPADTAELRCPGGVLDVLTRAGHDVLVVVVAAPTQAGLRDARARRQEVR</sequence>
<evidence type="ECO:0000313" key="3">
    <source>
        <dbReference type="EMBL" id="NMO03464.1"/>
    </source>
</evidence>
<dbReference type="Proteomes" id="UP000550729">
    <property type="component" value="Unassembled WGS sequence"/>
</dbReference>
<reference evidence="3 4" key="1">
    <citation type="submission" date="2020-04" db="EMBL/GenBank/DDBJ databases">
        <title>Gordonia sp. nov. TBRC 11910.</title>
        <authorList>
            <person name="Suriyachadkun C."/>
        </authorList>
    </citation>
    <scope>NUCLEOTIDE SEQUENCE [LARGE SCALE GENOMIC DNA]</scope>
    <source>
        <strain evidence="3 4">TBRC 11910</strain>
    </source>
</reference>
<dbReference type="InterPro" id="IPR029057">
    <property type="entry name" value="PRTase-like"/>
</dbReference>
<dbReference type="RefSeq" id="WP_170195969.1">
    <property type="nucleotide sequence ID" value="NZ_JABBNB010000023.1"/>
</dbReference>
<dbReference type="Pfam" id="PF12500">
    <property type="entry name" value="TRSP"/>
    <property type="match status" value="1"/>
</dbReference>
<evidence type="ECO:0000259" key="1">
    <source>
        <dbReference type="Pfam" id="PF12500"/>
    </source>
</evidence>
<proteinExistence type="predicted"/>
<dbReference type="Gene3D" id="3.40.50.2020">
    <property type="match status" value="1"/>
</dbReference>
<organism evidence="3 4">
    <name type="scientific">Gordonia asplenii</name>
    <dbReference type="NCBI Taxonomy" id="2725283"/>
    <lineage>
        <taxon>Bacteria</taxon>
        <taxon>Bacillati</taxon>
        <taxon>Actinomycetota</taxon>
        <taxon>Actinomycetes</taxon>
        <taxon>Mycobacteriales</taxon>
        <taxon>Gordoniaceae</taxon>
        <taxon>Gordonia</taxon>
    </lineage>
</organism>
<dbReference type="AlphaFoldDB" id="A0A848KXG4"/>